<feature type="compositionally biased region" description="Basic and acidic residues" evidence="1">
    <location>
        <begin position="392"/>
        <end position="405"/>
    </location>
</feature>
<keyword evidence="2" id="KW-0812">Transmembrane</keyword>
<protein>
    <submittedName>
        <fullName evidence="4">Uncharacterized protein</fullName>
    </submittedName>
</protein>
<feature type="signal peptide" evidence="3">
    <location>
        <begin position="1"/>
        <end position="17"/>
    </location>
</feature>
<evidence type="ECO:0000313" key="5">
    <source>
        <dbReference type="Proteomes" id="UP000177625"/>
    </source>
</evidence>
<proteinExistence type="predicted"/>
<feature type="chain" id="PRO_5009447792" evidence="3">
    <location>
        <begin position="18"/>
        <end position="414"/>
    </location>
</feature>
<organism evidence="4 5">
    <name type="scientific">Rhynchosporium secalis</name>
    <name type="common">Barley scald fungus</name>
    <dbReference type="NCBI Taxonomy" id="38038"/>
    <lineage>
        <taxon>Eukaryota</taxon>
        <taxon>Fungi</taxon>
        <taxon>Dikarya</taxon>
        <taxon>Ascomycota</taxon>
        <taxon>Pezizomycotina</taxon>
        <taxon>Leotiomycetes</taxon>
        <taxon>Helotiales</taxon>
        <taxon>Ploettnerulaceae</taxon>
        <taxon>Rhynchosporium</taxon>
    </lineage>
</organism>
<feature type="transmembrane region" description="Helical" evidence="2">
    <location>
        <begin position="246"/>
        <end position="269"/>
    </location>
</feature>
<dbReference type="Gene3D" id="2.40.70.10">
    <property type="entry name" value="Acid Proteases"/>
    <property type="match status" value="1"/>
</dbReference>
<evidence type="ECO:0000256" key="2">
    <source>
        <dbReference type="SAM" id="Phobius"/>
    </source>
</evidence>
<sequence length="414" mass="45626">MASWKAWLAALVPLVISSSQVCAPTHSCLRSLKAQEQIPSLSYGYTASNSYQSSANSISLKIGGYNASLFVPNYPDFHLNHESSSQLAVNINAVTISSLDRGIKGLDSATFLAVIDSTVPYLSLSIEICRQSDEAFSPFYDYDSELHLKTTSALDVNIVLPYAAFDLVANLPLAQNATRYFPLTRAVNNTQSVLGRALLQEAYLIADYERSQFSIHRMKWDTNGESDIRIILPQLATKRRQKLPTAIIVAICVCGALFCTVSVSCVIILRHRHRKLKALRLATSNVRKTNQFLDKPLPPNPASTASTFKSYLDARGSQRTSPESSLLLVRDTTLRLRAFQEPVDCSDTEEVHELPAGEPVSGEVSGSPVEIKLQQTIDSILEQHYKERMEGRETTVGEKGHETIRHVGAASRAV</sequence>
<gene>
    <name evidence="4" type="ORF">RSE6_02769</name>
</gene>
<reference evidence="5" key="1">
    <citation type="submission" date="2016-03" db="EMBL/GenBank/DDBJ databases">
        <authorList>
            <person name="Guldener U."/>
        </authorList>
    </citation>
    <scope>NUCLEOTIDE SEQUENCE [LARGE SCALE GENOMIC DNA]</scope>
</reference>
<dbReference type="Proteomes" id="UP000177625">
    <property type="component" value="Unassembled WGS sequence"/>
</dbReference>
<accession>A0A1E1M175</accession>
<name>A0A1E1M175_RHYSE</name>
<feature type="region of interest" description="Disordered" evidence="1">
    <location>
        <begin position="347"/>
        <end position="366"/>
    </location>
</feature>
<keyword evidence="5" id="KW-1185">Reference proteome</keyword>
<evidence type="ECO:0000256" key="1">
    <source>
        <dbReference type="SAM" id="MobiDB-lite"/>
    </source>
</evidence>
<dbReference type="AlphaFoldDB" id="A0A1E1M175"/>
<evidence type="ECO:0000313" key="4">
    <source>
        <dbReference type="EMBL" id="CZT42818.1"/>
    </source>
</evidence>
<dbReference type="InterPro" id="IPR021109">
    <property type="entry name" value="Peptidase_aspartic_dom_sf"/>
</dbReference>
<keyword evidence="2" id="KW-0472">Membrane</keyword>
<dbReference type="EMBL" id="FJVC01000103">
    <property type="protein sequence ID" value="CZT42818.1"/>
    <property type="molecule type" value="Genomic_DNA"/>
</dbReference>
<feature type="region of interest" description="Disordered" evidence="1">
    <location>
        <begin position="392"/>
        <end position="414"/>
    </location>
</feature>
<evidence type="ECO:0000256" key="3">
    <source>
        <dbReference type="SAM" id="SignalP"/>
    </source>
</evidence>
<keyword evidence="2" id="KW-1133">Transmembrane helix</keyword>
<keyword evidence="3" id="KW-0732">Signal</keyword>
<dbReference type="SUPFAM" id="SSF50630">
    <property type="entry name" value="Acid proteases"/>
    <property type="match status" value="1"/>
</dbReference>